<dbReference type="AlphaFoldDB" id="A0AAU8A5I1"/>
<accession>A0AAU8A5I1</accession>
<dbReference type="RefSeq" id="WP_079546434.1">
    <property type="nucleotide sequence ID" value="NZ_CP117826.1"/>
</dbReference>
<name>A0AAU8A5I1_9FIRM</name>
<sequence length="237" mass="25780">MKRGEGACLVCGQPLQYFREAREMECSVCHGKFKSYASCKQGHYVCDACHEKKGLEAVMRECGESGSKDPIHIIQTVMQDPYLYMHGPEHHVLVGTALLTAYHNAGGELDLAAALREMEARGSGYPGGACGLWGCCGAAVSTGIFVSIVTGATPLSGKPWSLANQMTARALDAVAQLGGPRCCKRNSFTAAQEAVLFTQENLGVSMKLPEKIVCRFSDENKECIGKKCPYYQKKWER</sequence>
<reference evidence="2" key="1">
    <citation type="submission" date="2023-02" db="EMBL/GenBank/DDBJ databases">
        <title>Gut commensal Christensenella minuta modulates host metabolism via a new class of secondary bile acids.</title>
        <authorList>
            <person name="Liu C."/>
        </authorList>
    </citation>
    <scope>NUCLEOTIDE SEQUENCE</scope>
    <source>
        <strain evidence="2">CA70</strain>
    </source>
</reference>
<proteinExistence type="predicted"/>
<dbReference type="InterPro" id="IPR043768">
    <property type="entry name" value="DUF5714"/>
</dbReference>
<dbReference type="EMBL" id="CP117826">
    <property type="protein sequence ID" value="XCC61400.1"/>
    <property type="molecule type" value="Genomic_DNA"/>
</dbReference>
<dbReference type="Pfam" id="PF18978">
    <property type="entry name" value="DUF5714"/>
    <property type="match status" value="1"/>
</dbReference>
<protein>
    <submittedName>
        <fullName evidence="2">DUF5714 domain-containing protein</fullName>
    </submittedName>
</protein>
<evidence type="ECO:0000313" key="2">
    <source>
        <dbReference type="EMBL" id="XCC61400.1"/>
    </source>
</evidence>
<evidence type="ECO:0000259" key="1">
    <source>
        <dbReference type="Pfam" id="PF18978"/>
    </source>
</evidence>
<organism evidence="2">
    <name type="scientific">Christensenella massiliensis</name>
    <dbReference type="NCBI Taxonomy" id="1805714"/>
    <lineage>
        <taxon>Bacteria</taxon>
        <taxon>Bacillati</taxon>
        <taxon>Bacillota</taxon>
        <taxon>Clostridia</taxon>
        <taxon>Christensenellales</taxon>
        <taxon>Christensenellaceae</taxon>
        <taxon>Christensenella</taxon>
    </lineage>
</organism>
<gene>
    <name evidence="2" type="ORF">PUP29_07620</name>
</gene>
<feature type="domain" description="DUF5714" evidence="1">
    <location>
        <begin position="60"/>
        <end position="231"/>
    </location>
</feature>